<dbReference type="AlphaFoldDB" id="A0A7S3V672"/>
<reference evidence="1" key="1">
    <citation type="submission" date="2021-01" db="EMBL/GenBank/DDBJ databases">
        <authorList>
            <person name="Corre E."/>
            <person name="Pelletier E."/>
            <person name="Niang G."/>
            <person name="Scheremetjew M."/>
            <person name="Finn R."/>
            <person name="Kale V."/>
            <person name="Holt S."/>
            <person name="Cochrane G."/>
            <person name="Meng A."/>
            <person name="Brown T."/>
            <person name="Cohen L."/>
        </authorList>
    </citation>
    <scope>NUCLEOTIDE SEQUENCE</scope>
    <source>
        <strain evidence="1">MM31A-1</strain>
    </source>
</reference>
<name>A0A7S3V672_9STRA</name>
<gene>
    <name evidence="1" type="ORF">CDEB00056_LOCUS3829</name>
</gene>
<evidence type="ECO:0000313" key="1">
    <source>
        <dbReference type="EMBL" id="CAE0458988.1"/>
    </source>
</evidence>
<organism evidence="1">
    <name type="scientific">Chaetoceros debilis</name>
    <dbReference type="NCBI Taxonomy" id="122233"/>
    <lineage>
        <taxon>Eukaryota</taxon>
        <taxon>Sar</taxon>
        <taxon>Stramenopiles</taxon>
        <taxon>Ochrophyta</taxon>
        <taxon>Bacillariophyta</taxon>
        <taxon>Coscinodiscophyceae</taxon>
        <taxon>Chaetocerotophycidae</taxon>
        <taxon>Chaetocerotales</taxon>
        <taxon>Chaetocerotaceae</taxon>
        <taxon>Chaetoceros</taxon>
    </lineage>
</organism>
<proteinExistence type="predicted"/>
<protein>
    <submittedName>
        <fullName evidence="1">Uncharacterized protein</fullName>
    </submittedName>
</protein>
<sequence length="790" mass="87681">MYRSFLTQLSNENIISFIPPGFRYPIDVQFPRRRLPVCESCKKMNKTRDQCRTRDCHTDVPWCDTYVCITLDHSCTGPGPDGKILDGPFEAKTTRPFPFVFNLKGDLDLKMPVCESCKEKNYSRNYCRRQKNHRRLAWNTVHVVTSLKQGVLPEQSAGRASLVSTSSNKRSKKNSVESFIRNSDADIFTPMRKSAYPRNDAMADTYGCNHRADYDEIGKDVNNSGFSYEVEEEGDEQEQLKIVEAAKLDNIPRSRTFLVTVSSHLNRVEWVDIDPGIVAQVQRGSYEHTYDGCVTGVSDNCNLGPAGNSNMAASMEQFVCNRGSGELDVGSEGDDGGSVGNLSAARGVHIIGNTRSKQGAPEVKLMNNLDPVPFGGSHKTSNMPRYVEIGNPQSGMERRRMEDQMPKLGAQHARGSTEIEDTNTNAPVCFVDLNNTSNVPRYDIENSGPQSGEESRRIDGQITRLGARGGDVVEPPNTMVPVCFGGSNDVGMNIIDMHGSRSTAGTSPQLGMEPLMMAGQMPRLGAQNSRDAAEVEPVNTTGFSDHPNHGPGMNLTETNLPRITANSRHQSGIEPRMMNGRMPQLEAQDMISHANLMREMEVRRHMSQMNQLIEHQIQVQSTYGSASLSSQPVVDWRAPFSMDARGTGYASFQDAMQNELEMRRLWEMSRAQLASDRNRRLMAEMRFSPMARQWEFTPQITRISRMAMTDGREVEERSNMMRMPSVASDASGSGLDENGNIVSGVSSGRDITANADLGQATTPCMGENPMIGLGRNLDYSRDNERGDEWS</sequence>
<dbReference type="EMBL" id="HBIO01005426">
    <property type="protein sequence ID" value="CAE0458988.1"/>
    <property type="molecule type" value="Transcribed_RNA"/>
</dbReference>
<accession>A0A7S3V672</accession>